<gene>
    <name evidence="2" type="ORF">FEZ33_06690</name>
</gene>
<dbReference type="Gene3D" id="3.10.180.10">
    <property type="entry name" value="2,3-Dihydroxybiphenyl 1,2-Dioxygenase, domain 1"/>
    <property type="match status" value="1"/>
</dbReference>
<sequence length="126" mass="14436">MKIEHIGMWVKDIEETRQFYETYFDASANDLYHNEKKGFKSYFLTFASGARLEIMHRDDMTEAAGELFGYAHLAISVGDKDDVDQFTKRLTNDGYDLLDGPRTTGDGYYEAVVLDLDGNRIELTTD</sequence>
<keyword evidence="2" id="KW-0223">Dioxygenase</keyword>
<organism evidence="2 3">
    <name type="scientific">Ruoffia tabacinasalis</name>
    <dbReference type="NCBI Taxonomy" id="87458"/>
    <lineage>
        <taxon>Bacteria</taxon>
        <taxon>Bacillati</taxon>
        <taxon>Bacillota</taxon>
        <taxon>Bacilli</taxon>
        <taxon>Lactobacillales</taxon>
        <taxon>Aerococcaceae</taxon>
        <taxon>Ruoffia</taxon>
    </lineage>
</organism>
<accession>A0A5R9DZV5</accession>
<evidence type="ECO:0000259" key="1">
    <source>
        <dbReference type="PROSITE" id="PS51819"/>
    </source>
</evidence>
<dbReference type="InterPro" id="IPR029068">
    <property type="entry name" value="Glyas_Bleomycin-R_OHBP_Dase"/>
</dbReference>
<protein>
    <submittedName>
        <fullName evidence="2">Glyoxalase/bleomycin resistance/extradiol dioxygenase family protein</fullName>
    </submittedName>
</protein>
<reference evidence="2 3" key="1">
    <citation type="submission" date="2019-05" db="EMBL/GenBank/DDBJ databases">
        <title>The metagenome of a microbial culture collection derived from dairy environment covers the genomic content of the human microbiome.</title>
        <authorList>
            <person name="Roder T."/>
            <person name="Wuthrich D."/>
            <person name="Sattari Z."/>
            <person name="Von Ah U."/>
            <person name="Bar C."/>
            <person name="Ronchi F."/>
            <person name="Macpherson A.J."/>
            <person name="Ganal-Vonarburg S.C."/>
            <person name="Bruggmann R."/>
            <person name="Vergeres G."/>
        </authorList>
    </citation>
    <scope>NUCLEOTIDE SEQUENCE [LARGE SCALE GENOMIC DNA]</scope>
    <source>
        <strain evidence="2 3">FAM 24227</strain>
    </source>
</reference>
<dbReference type="Proteomes" id="UP000306420">
    <property type="component" value="Unassembled WGS sequence"/>
</dbReference>
<dbReference type="InterPro" id="IPR004360">
    <property type="entry name" value="Glyas_Fos-R_dOase_dom"/>
</dbReference>
<evidence type="ECO:0000313" key="3">
    <source>
        <dbReference type="Proteomes" id="UP000306420"/>
    </source>
</evidence>
<dbReference type="InterPro" id="IPR051332">
    <property type="entry name" value="Fosfomycin_Res_Enzymes"/>
</dbReference>
<dbReference type="EMBL" id="VBSP01000020">
    <property type="protein sequence ID" value="TLQ41065.1"/>
    <property type="molecule type" value="Genomic_DNA"/>
</dbReference>
<dbReference type="Pfam" id="PF00903">
    <property type="entry name" value="Glyoxalase"/>
    <property type="match status" value="1"/>
</dbReference>
<dbReference type="RefSeq" id="WP_138404632.1">
    <property type="nucleotide sequence ID" value="NZ_CP144682.1"/>
</dbReference>
<keyword evidence="2" id="KW-0560">Oxidoreductase</keyword>
<comment type="caution">
    <text evidence="2">The sequence shown here is derived from an EMBL/GenBank/DDBJ whole genome shotgun (WGS) entry which is preliminary data.</text>
</comment>
<proteinExistence type="predicted"/>
<dbReference type="PANTHER" id="PTHR36113:SF1">
    <property type="entry name" value="GLYOXALASE_BLEOMYCIN RESISTANCE PROTEIN_DIOXYGENASE"/>
    <property type="match status" value="1"/>
</dbReference>
<dbReference type="AlphaFoldDB" id="A0A5R9DZV5"/>
<dbReference type="OrthoDB" id="9789012at2"/>
<dbReference type="InterPro" id="IPR037523">
    <property type="entry name" value="VOC_core"/>
</dbReference>
<feature type="domain" description="VOC" evidence="1">
    <location>
        <begin position="2"/>
        <end position="126"/>
    </location>
</feature>
<dbReference type="PANTHER" id="PTHR36113">
    <property type="entry name" value="LYASE, PUTATIVE-RELATED-RELATED"/>
    <property type="match status" value="1"/>
</dbReference>
<dbReference type="PROSITE" id="PS51819">
    <property type="entry name" value="VOC"/>
    <property type="match status" value="1"/>
</dbReference>
<dbReference type="SUPFAM" id="SSF54593">
    <property type="entry name" value="Glyoxalase/Bleomycin resistance protein/Dihydroxybiphenyl dioxygenase"/>
    <property type="match status" value="1"/>
</dbReference>
<evidence type="ECO:0000313" key="2">
    <source>
        <dbReference type="EMBL" id="TLQ41065.1"/>
    </source>
</evidence>
<name>A0A5R9DZV5_9LACT</name>
<dbReference type="GO" id="GO:0051213">
    <property type="term" value="F:dioxygenase activity"/>
    <property type="evidence" value="ECO:0007669"/>
    <property type="project" value="UniProtKB-KW"/>
</dbReference>